<proteinExistence type="predicted"/>
<sequence>MIIFINNTRNTTNNFNSYLLDTSVHFPLTFQEHAMNNITSCYGANNNKLQFPAMISIKCENKFNNSGMMSNLVDLLLLGSKYLNLLVIVTFKRLAIHSLNILLYNGTAGACKVSSAI</sequence>
<accession>T1K9C5</accession>
<keyword evidence="2" id="KW-1185">Reference proteome</keyword>
<dbReference type="EMBL" id="CAEY01001890">
    <property type="status" value="NOT_ANNOTATED_CDS"/>
    <property type="molecule type" value="Genomic_DNA"/>
</dbReference>
<evidence type="ECO:0000313" key="2">
    <source>
        <dbReference type="Proteomes" id="UP000015104"/>
    </source>
</evidence>
<dbReference type="AlphaFoldDB" id="T1K9C5"/>
<reference evidence="2" key="1">
    <citation type="submission" date="2011-08" db="EMBL/GenBank/DDBJ databases">
        <authorList>
            <person name="Rombauts S."/>
        </authorList>
    </citation>
    <scope>NUCLEOTIDE SEQUENCE</scope>
    <source>
        <strain evidence="2">London</strain>
    </source>
</reference>
<reference evidence="1" key="2">
    <citation type="submission" date="2015-06" db="UniProtKB">
        <authorList>
            <consortium name="EnsemblMetazoa"/>
        </authorList>
    </citation>
    <scope>IDENTIFICATION</scope>
</reference>
<evidence type="ECO:0000313" key="1">
    <source>
        <dbReference type="EnsemblMetazoa" id="tetur07g04440.1"/>
    </source>
</evidence>
<protein>
    <submittedName>
        <fullName evidence="1">Uncharacterized protein</fullName>
    </submittedName>
</protein>
<name>T1K9C5_TETUR</name>
<dbReference type="EnsemblMetazoa" id="tetur07g04440.1">
    <property type="protein sequence ID" value="tetur07g04440.1"/>
    <property type="gene ID" value="tetur07g04440"/>
</dbReference>
<dbReference type="Proteomes" id="UP000015104">
    <property type="component" value="Unassembled WGS sequence"/>
</dbReference>
<dbReference type="HOGENOM" id="CLU_2087903_0_0_1"/>
<organism evidence="1 2">
    <name type="scientific">Tetranychus urticae</name>
    <name type="common">Two-spotted spider mite</name>
    <dbReference type="NCBI Taxonomy" id="32264"/>
    <lineage>
        <taxon>Eukaryota</taxon>
        <taxon>Metazoa</taxon>
        <taxon>Ecdysozoa</taxon>
        <taxon>Arthropoda</taxon>
        <taxon>Chelicerata</taxon>
        <taxon>Arachnida</taxon>
        <taxon>Acari</taxon>
        <taxon>Acariformes</taxon>
        <taxon>Trombidiformes</taxon>
        <taxon>Prostigmata</taxon>
        <taxon>Eleutherengona</taxon>
        <taxon>Raphignathae</taxon>
        <taxon>Tetranychoidea</taxon>
        <taxon>Tetranychidae</taxon>
        <taxon>Tetranychus</taxon>
    </lineage>
</organism>